<evidence type="ECO:0000259" key="9">
    <source>
        <dbReference type="PROSITE" id="PS51847"/>
    </source>
</evidence>
<evidence type="ECO:0000256" key="6">
    <source>
        <dbReference type="SAM" id="MobiDB-lite"/>
    </source>
</evidence>
<sequence length="688" mass="76251">MSNIPAMPSVSENTLDSGNVPNEPGTLNPTNSPNNPTDNNNTPNMPGEHIKEPYETNVPNMPNMPNMPMEAGSTVPPESNPVVQSPPVISPEHTQLTKEEAQQQIDVELSKSNTPVHTFNPEDSPEEKVRKAKEAAGSVITNNPLLSGPNVTKGIISDVSLDKNDESSHPLARSSTTATNKSATSTASSLPPPVIGWKESNEKFLETYSGQEWQNALCLVTLVVVTYILVSLGLGFGWCMIVLIFAAQYYINSVKRFRRNVKDDITRQLSIAKLLTDTESTEWLNTFLSKFWLIYEPVLSATIVGIADGILAASTPGFLDSLRLSEFTLGTKAPRVESVKTFTNDDEEVVEMEWDVSFTPNDLEDLTPRQVRNKTNPKVVLEVRVGKGFVGAGMPILVEDIAFSGRMRIKLKLMSNFPHMQAVDLSFMEPPEIDYVLKPLGGETFGFDIAHIPGLSSFIKEQIHAVLGPMMYNPHVFTLDMEQLISGVDTEAAIGILKVHIRHARNLKNLEVLGLSDPYVRLHINNRAELGRTAVKENTLNPTWDETFFILVHNLNETLLLEIFDKEEIKKDRSLGTASFNMATLLDTPNQDYIAAKVIREGGKERGEVYFDVMYYPVVEPTIQEDGTPTHVESNHGILKVFVHQAKDLDKTASTKLNPYGIVKLNGTKILTTKVLKRKANPVWEDPV</sequence>
<feature type="domain" description="C2" evidence="8">
    <location>
        <begin position="478"/>
        <end position="595"/>
    </location>
</feature>
<dbReference type="InterPro" id="IPR037761">
    <property type="entry name" value="C2A_Tricalbin"/>
</dbReference>
<evidence type="ECO:0000256" key="2">
    <source>
        <dbReference type="ARBA" id="ARBA00022448"/>
    </source>
</evidence>
<keyword evidence="3" id="KW-0445">Lipid transport</keyword>
<dbReference type="Proteomes" id="UP001479436">
    <property type="component" value="Unassembled WGS sequence"/>
</dbReference>
<feature type="non-terminal residue" evidence="10">
    <location>
        <position position="688"/>
    </location>
</feature>
<feature type="compositionally biased region" description="Low complexity" evidence="6">
    <location>
        <begin position="172"/>
        <end position="189"/>
    </location>
</feature>
<feature type="compositionally biased region" description="Polar residues" evidence="6">
    <location>
        <begin position="10"/>
        <end position="20"/>
    </location>
</feature>
<dbReference type="Pfam" id="PF00168">
    <property type="entry name" value="C2"/>
    <property type="match status" value="2"/>
</dbReference>
<comment type="subcellular location">
    <subcellularLocation>
        <location evidence="1">Membrane</location>
    </subcellularLocation>
</comment>
<dbReference type="PANTHER" id="PTHR46980:SF2">
    <property type="entry name" value="TRICALBIN-1-RELATED"/>
    <property type="match status" value="1"/>
</dbReference>
<reference evidence="10 11" key="1">
    <citation type="submission" date="2023-04" db="EMBL/GenBank/DDBJ databases">
        <title>Genome of Basidiobolus ranarum AG-B5.</title>
        <authorList>
            <person name="Stajich J.E."/>
            <person name="Carter-House D."/>
            <person name="Gryganskyi A."/>
        </authorList>
    </citation>
    <scope>NUCLEOTIDE SEQUENCE [LARGE SCALE GENOMIC DNA]</scope>
    <source>
        <strain evidence="10 11">AG-B5</strain>
    </source>
</reference>
<proteinExistence type="predicted"/>
<evidence type="ECO:0000256" key="7">
    <source>
        <dbReference type="SAM" id="Phobius"/>
    </source>
</evidence>
<evidence type="ECO:0000256" key="3">
    <source>
        <dbReference type="ARBA" id="ARBA00023055"/>
    </source>
</evidence>
<comment type="caution">
    <text evidence="10">The sequence shown here is derived from an EMBL/GenBank/DDBJ whole genome shotgun (WGS) entry which is preliminary data.</text>
</comment>
<feature type="region of interest" description="Disordered" evidence="6">
    <location>
        <begin position="163"/>
        <end position="194"/>
    </location>
</feature>
<dbReference type="Gene3D" id="2.60.40.150">
    <property type="entry name" value="C2 domain"/>
    <property type="match status" value="2"/>
</dbReference>
<dbReference type="PANTHER" id="PTHR46980">
    <property type="entry name" value="TRICALBIN-1-RELATED"/>
    <property type="match status" value="1"/>
</dbReference>
<gene>
    <name evidence="10" type="primary">TCB2_6</name>
    <name evidence="10" type="ORF">K7432_015180</name>
</gene>
<keyword evidence="7" id="KW-1133">Transmembrane helix</keyword>
<name>A0ABR2WGN0_9FUNG</name>
<evidence type="ECO:0000259" key="8">
    <source>
        <dbReference type="PROSITE" id="PS50004"/>
    </source>
</evidence>
<dbReference type="InterPro" id="IPR031468">
    <property type="entry name" value="SMP_LBD"/>
</dbReference>
<dbReference type="CDD" id="cd21678">
    <property type="entry name" value="SMP_TCB"/>
    <property type="match status" value="1"/>
</dbReference>
<keyword evidence="7" id="KW-0812">Transmembrane</keyword>
<accession>A0ABR2WGN0</accession>
<evidence type="ECO:0000313" key="10">
    <source>
        <dbReference type="EMBL" id="KAK9760619.1"/>
    </source>
</evidence>
<dbReference type="SMART" id="SM00239">
    <property type="entry name" value="C2"/>
    <property type="match status" value="1"/>
</dbReference>
<dbReference type="SUPFAM" id="SSF49562">
    <property type="entry name" value="C2 domain (Calcium/lipid-binding domain, CaLB)"/>
    <property type="match status" value="2"/>
</dbReference>
<feature type="domain" description="C2" evidence="8">
    <location>
        <begin position="617"/>
        <end position="688"/>
    </location>
</feature>
<keyword evidence="5 7" id="KW-0472">Membrane</keyword>
<feature type="domain" description="SMP-LTD" evidence="9">
    <location>
        <begin position="277"/>
        <end position="482"/>
    </location>
</feature>
<feature type="compositionally biased region" description="Low complexity" evidence="6">
    <location>
        <begin position="24"/>
        <end position="46"/>
    </location>
</feature>
<dbReference type="InterPro" id="IPR035892">
    <property type="entry name" value="C2_domain_sf"/>
</dbReference>
<dbReference type="InterPro" id="IPR000008">
    <property type="entry name" value="C2_dom"/>
</dbReference>
<organism evidence="10 11">
    <name type="scientific">Basidiobolus ranarum</name>
    <dbReference type="NCBI Taxonomy" id="34480"/>
    <lineage>
        <taxon>Eukaryota</taxon>
        <taxon>Fungi</taxon>
        <taxon>Fungi incertae sedis</taxon>
        <taxon>Zoopagomycota</taxon>
        <taxon>Entomophthoromycotina</taxon>
        <taxon>Basidiobolomycetes</taxon>
        <taxon>Basidiobolales</taxon>
        <taxon>Basidiobolaceae</taxon>
        <taxon>Basidiobolus</taxon>
    </lineage>
</organism>
<evidence type="ECO:0000313" key="11">
    <source>
        <dbReference type="Proteomes" id="UP001479436"/>
    </source>
</evidence>
<dbReference type="PROSITE" id="PS50004">
    <property type="entry name" value="C2"/>
    <property type="match status" value="2"/>
</dbReference>
<protein>
    <submittedName>
        <fullName evidence="10">Tricalbin-2</fullName>
    </submittedName>
</protein>
<keyword evidence="4" id="KW-0446">Lipid-binding</keyword>
<dbReference type="PRINTS" id="PR00360">
    <property type="entry name" value="C2DOMAIN"/>
</dbReference>
<feature type="transmembrane region" description="Helical" evidence="7">
    <location>
        <begin position="224"/>
        <end position="251"/>
    </location>
</feature>
<dbReference type="PROSITE" id="PS51847">
    <property type="entry name" value="SMP"/>
    <property type="match status" value="1"/>
</dbReference>
<keyword evidence="2" id="KW-0813">Transport</keyword>
<evidence type="ECO:0000256" key="5">
    <source>
        <dbReference type="ARBA" id="ARBA00023136"/>
    </source>
</evidence>
<dbReference type="InterPro" id="IPR052455">
    <property type="entry name" value="Tricalbin_domain"/>
</dbReference>
<dbReference type="EMBL" id="JASJQH010001964">
    <property type="protein sequence ID" value="KAK9760619.1"/>
    <property type="molecule type" value="Genomic_DNA"/>
</dbReference>
<feature type="region of interest" description="Disordered" evidence="6">
    <location>
        <begin position="1"/>
        <end position="101"/>
    </location>
</feature>
<keyword evidence="11" id="KW-1185">Reference proteome</keyword>
<evidence type="ECO:0000256" key="1">
    <source>
        <dbReference type="ARBA" id="ARBA00004370"/>
    </source>
</evidence>
<feature type="compositionally biased region" description="Low complexity" evidence="6">
    <location>
        <begin position="57"/>
        <end position="69"/>
    </location>
</feature>
<evidence type="ECO:0000256" key="4">
    <source>
        <dbReference type="ARBA" id="ARBA00023121"/>
    </source>
</evidence>
<dbReference type="Pfam" id="PF25669">
    <property type="entry name" value="SMP_MUG190-like"/>
    <property type="match status" value="1"/>
</dbReference>
<dbReference type="CDD" id="cd04044">
    <property type="entry name" value="C2A_Tricalbin-like"/>
    <property type="match status" value="1"/>
</dbReference>